<sequence>MKVDNQHVQQKVFDSAKKLLFTRGVKGWNTDMLAREAGLAKNTLYKIIGSKEQIVEAVAMAQVRENAESAASFLQTEIDWADKQKSLRAVRTALERFTANMSRFEPVVLPQIYLQYPGVEVKINALVKDLTLLAHDFFQQAKDNGFIRPEVDPEVVMDMVRAMVAHYIQQGADKSQFEDRVKKAFDYVLQGITA</sequence>
<protein>
    <submittedName>
        <fullName evidence="4">Transcriptional regulator, TetR family</fullName>
    </submittedName>
</protein>
<dbReference type="Pfam" id="PF00440">
    <property type="entry name" value="TetR_N"/>
    <property type="match status" value="1"/>
</dbReference>
<feature type="domain" description="HTH tetR-type" evidence="3">
    <location>
        <begin position="6"/>
        <end position="66"/>
    </location>
</feature>
<accession>B8FDJ6</accession>
<dbReference type="eggNOG" id="COG1309">
    <property type="taxonomic scope" value="Bacteria"/>
</dbReference>
<evidence type="ECO:0000313" key="5">
    <source>
        <dbReference type="Proteomes" id="UP000000739"/>
    </source>
</evidence>
<organism evidence="4 5">
    <name type="scientific">Desulfatibacillum aliphaticivorans</name>
    <dbReference type="NCBI Taxonomy" id="218208"/>
    <lineage>
        <taxon>Bacteria</taxon>
        <taxon>Pseudomonadati</taxon>
        <taxon>Thermodesulfobacteriota</taxon>
        <taxon>Desulfobacteria</taxon>
        <taxon>Desulfobacterales</taxon>
        <taxon>Desulfatibacillaceae</taxon>
        <taxon>Desulfatibacillum</taxon>
    </lineage>
</organism>
<evidence type="ECO:0000256" key="2">
    <source>
        <dbReference type="PROSITE-ProRule" id="PRU00335"/>
    </source>
</evidence>
<dbReference type="AlphaFoldDB" id="B8FDJ6"/>
<keyword evidence="1 2" id="KW-0238">DNA-binding</keyword>
<keyword evidence="5" id="KW-1185">Reference proteome</keyword>
<proteinExistence type="predicted"/>
<dbReference type="InterPro" id="IPR009057">
    <property type="entry name" value="Homeodomain-like_sf"/>
</dbReference>
<dbReference type="PROSITE" id="PS50977">
    <property type="entry name" value="HTH_TETR_2"/>
    <property type="match status" value="1"/>
</dbReference>
<dbReference type="EMBL" id="CP001322">
    <property type="protein sequence ID" value="ACL06627.1"/>
    <property type="molecule type" value="Genomic_DNA"/>
</dbReference>
<dbReference type="Proteomes" id="UP000000739">
    <property type="component" value="Chromosome"/>
</dbReference>
<evidence type="ECO:0000256" key="1">
    <source>
        <dbReference type="ARBA" id="ARBA00023125"/>
    </source>
</evidence>
<evidence type="ECO:0000313" key="4">
    <source>
        <dbReference type="EMBL" id="ACL06627.1"/>
    </source>
</evidence>
<dbReference type="KEGG" id="dal:Dalk_4955"/>
<name>B8FDJ6_DESAL</name>
<evidence type="ECO:0000259" key="3">
    <source>
        <dbReference type="PROSITE" id="PS50977"/>
    </source>
</evidence>
<dbReference type="SUPFAM" id="SSF46689">
    <property type="entry name" value="Homeodomain-like"/>
    <property type="match status" value="1"/>
</dbReference>
<dbReference type="Gene3D" id="1.10.357.10">
    <property type="entry name" value="Tetracycline Repressor, domain 2"/>
    <property type="match status" value="1"/>
</dbReference>
<dbReference type="InterPro" id="IPR036271">
    <property type="entry name" value="Tet_transcr_reg_TetR-rel_C_sf"/>
</dbReference>
<dbReference type="InterPro" id="IPR001647">
    <property type="entry name" value="HTH_TetR"/>
</dbReference>
<dbReference type="Gene3D" id="1.10.10.60">
    <property type="entry name" value="Homeodomain-like"/>
    <property type="match status" value="1"/>
</dbReference>
<reference evidence="4 5" key="1">
    <citation type="journal article" date="2012" name="Environ. Microbiol.">
        <title>The genome sequence of Desulfatibacillum alkenivorans AK-01: a blueprint for anaerobic alkane oxidation.</title>
        <authorList>
            <person name="Callaghan A.V."/>
            <person name="Morris B.E."/>
            <person name="Pereira I.A."/>
            <person name="McInerney M.J."/>
            <person name="Austin R.N."/>
            <person name="Groves J.T."/>
            <person name="Kukor J.J."/>
            <person name="Suflita J.M."/>
            <person name="Young L.Y."/>
            <person name="Zylstra G.J."/>
            <person name="Wawrik B."/>
        </authorList>
    </citation>
    <scope>NUCLEOTIDE SEQUENCE [LARGE SCALE GENOMIC DNA]</scope>
    <source>
        <strain evidence="4 5">AK-01</strain>
    </source>
</reference>
<dbReference type="RefSeq" id="WP_015949664.1">
    <property type="nucleotide sequence ID" value="NC_011768.1"/>
</dbReference>
<gene>
    <name evidence="4" type="ordered locus">Dalk_4955</name>
</gene>
<feature type="DNA-binding region" description="H-T-H motif" evidence="2">
    <location>
        <begin position="29"/>
        <end position="48"/>
    </location>
</feature>
<dbReference type="GO" id="GO:0003677">
    <property type="term" value="F:DNA binding"/>
    <property type="evidence" value="ECO:0007669"/>
    <property type="project" value="UniProtKB-UniRule"/>
</dbReference>
<dbReference type="PRINTS" id="PR00455">
    <property type="entry name" value="HTHTETR"/>
</dbReference>
<dbReference type="HOGENOM" id="CLU_1400505_0_0_7"/>
<dbReference type="SUPFAM" id="SSF48498">
    <property type="entry name" value="Tetracyclin repressor-like, C-terminal domain"/>
    <property type="match status" value="1"/>
</dbReference>